<organism evidence="2 3">
    <name type="scientific">Parashewanella spongiae</name>
    <dbReference type="NCBI Taxonomy" id="342950"/>
    <lineage>
        <taxon>Bacteria</taxon>
        <taxon>Pseudomonadati</taxon>
        <taxon>Pseudomonadota</taxon>
        <taxon>Gammaproteobacteria</taxon>
        <taxon>Alteromonadales</taxon>
        <taxon>Shewanellaceae</taxon>
        <taxon>Parashewanella</taxon>
    </lineage>
</organism>
<proteinExistence type="predicted"/>
<sequence length="161" mass="17845">MNISSTSTDTLNGVSSSSTDIHDQNTDSQWQAIQVSMQQLMGQLMLLQQQMGSSNSDSDKRKRETDLSHVKSMSDIIRDAVLKNSKFSAGAEIFWVVDHTLFHQVSDGIGHKITHSEAMVKPEVHLQPLKYGLIETSKNMSALYKGLNDLMQPLNQALVNG</sequence>
<dbReference type="AlphaFoldDB" id="A0A3A6UN10"/>
<name>A0A3A6UN10_9GAMM</name>
<accession>A0A3A6UN10</accession>
<feature type="region of interest" description="Disordered" evidence="1">
    <location>
        <begin position="1"/>
        <end position="23"/>
    </location>
</feature>
<dbReference type="RefSeq" id="WP_121851994.1">
    <property type="nucleotide sequence ID" value="NZ_CP037952.1"/>
</dbReference>
<evidence type="ECO:0000256" key="1">
    <source>
        <dbReference type="SAM" id="MobiDB-lite"/>
    </source>
</evidence>
<feature type="compositionally biased region" description="Polar residues" evidence="1">
    <location>
        <begin position="1"/>
        <end position="19"/>
    </location>
</feature>
<protein>
    <submittedName>
        <fullName evidence="2">Uncharacterized protein</fullName>
    </submittedName>
</protein>
<gene>
    <name evidence="2" type="ORF">D5R81_02050</name>
</gene>
<evidence type="ECO:0000313" key="2">
    <source>
        <dbReference type="EMBL" id="RJY19158.1"/>
    </source>
</evidence>
<dbReference type="Proteomes" id="UP000273022">
    <property type="component" value="Unassembled WGS sequence"/>
</dbReference>
<evidence type="ECO:0000313" key="3">
    <source>
        <dbReference type="Proteomes" id="UP000273022"/>
    </source>
</evidence>
<dbReference type="EMBL" id="QYYH01000007">
    <property type="protein sequence ID" value="RJY19158.1"/>
    <property type="molecule type" value="Genomic_DNA"/>
</dbReference>
<comment type="caution">
    <text evidence="2">The sequence shown here is derived from an EMBL/GenBank/DDBJ whole genome shotgun (WGS) entry which is preliminary data.</text>
</comment>
<keyword evidence="3" id="KW-1185">Reference proteome</keyword>
<reference evidence="2 3" key="1">
    <citation type="submission" date="2018-09" db="EMBL/GenBank/DDBJ databases">
        <title>Phylogeny of the Shewanellaceae, and recommendation for two new genera, Pseudoshewanella and Parashewanella.</title>
        <authorList>
            <person name="Wang G."/>
        </authorList>
    </citation>
    <scope>NUCLEOTIDE SEQUENCE [LARGE SCALE GENOMIC DNA]</scope>
    <source>
        <strain evidence="2 3">KCTC 22492</strain>
    </source>
</reference>